<accession>A0A8B0SEU2</accession>
<protein>
    <submittedName>
        <fullName evidence="2">Uncharacterized protein</fullName>
    </submittedName>
</protein>
<reference evidence="1 3" key="1">
    <citation type="submission" date="2021-03" db="EMBL/GenBank/DDBJ databases">
        <title>Draft genome and methylome analysis of Thiotrix fructosivoruns ATCC 49748.</title>
        <authorList>
            <person name="Fomenkov A."/>
            <person name="Grabovich M.Y."/>
            <person name="Roberts R.J."/>
        </authorList>
    </citation>
    <scope>NUCLEOTIDE SEQUENCE [LARGE SCALE GENOMIC DNA]</scope>
    <source>
        <strain evidence="1 3">ATCC 49748</strain>
    </source>
</reference>
<evidence type="ECO:0000313" key="3">
    <source>
        <dbReference type="Proteomes" id="UP000664466"/>
    </source>
</evidence>
<dbReference type="AlphaFoldDB" id="A0A8B0SEU2"/>
<name>A0A8B0SEU2_9GAMM</name>
<gene>
    <name evidence="2" type="ORF">J1836_011500</name>
    <name evidence="1" type="ORF">J1836_16115</name>
</gene>
<dbReference type="EMBL" id="CP072748">
    <property type="protein sequence ID" value="QTX09269.1"/>
    <property type="molecule type" value="Genomic_DNA"/>
</dbReference>
<reference evidence="2" key="2">
    <citation type="submission" date="2021-04" db="EMBL/GenBank/DDBJ databases">
        <title>Complete Genome and methylome analysis of Thiothrix fructosivorans ATCC 49748.</title>
        <authorList>
            <person name="Fomenkov A."/>
            <person name="Sun L."/>
            <person name="Vincze T."/>
            <person name="Grabovich M.Y."/>
            <person name="Roberts R.J."/>
        </authorList>
    </citation>
    <scope>NUCLEOTIDE SEQUENCE</scope>
    <source>
        <strain evidence="2">ATCC 49748</strain>
    </source>
</reference>
<evidence type="ECO:0000313" key="1">
    <source>
        <dbReference type="EMBL" id="MBO0614428.1"/>
    </source>
</evidence>
<evidence type="ECO:0000313" key="2">
    <source>
        <dbReference type="EMBL" id="QTX09269.1"/>
    </source>
</evidence>
<proteinExistence type="predicted"/>
<organism evidence="2">
    <name type="scientific">Thiothrix fructosivorans</name>
    <dbReference type="NCBI Taxonomy" id="111770"/>
    <lineage>
        <taxon>Bacteria</taxon>
        <taxon>Pseudomonadati</taxon>
        <taxon>Pseudomonadota</taxon>
        <taxon>Gammaproteobacteria</taxon>
        <taxon>Thiotrichales</taxon>
        <taxon>Thiotrichaceae</taxon>
        <taxon>Thiothrix</taxon>
    </lineage>
</organism>
<keyword evidence="3" id="KW-1185">Reference proteome</keyword>
<dbReference type="RefSeq" id="WP_207252160.1">
    <property type="nucleotide sequence ID" value="NZ_JAFMPM010000008.1"/>
</dbReference>
<dbReference type="EMBL" id="JAFMPM010000008">
    <property type="protein sequence ID" value="MBO0614428.1"/>
    <property type="molecule type" value="Genomic_DNA"/>
</dbReference>
<sequence length="62" mass="6032">MADISGAAATVAQTITDSANAQVTINSAATQAEVLTMNSKADLAAVQGVSGALDAAAQAVQR</sequence>
<dbReference type="Proteomes" id="UP000664466">
    <property type="component" value="Unassembled WGS sequence"/>
</dbReference>